<evidence type="ECO:0000259" key="10">
    <source>
        <dbReference type="Pfam" id="PF21687"/>
    </source>
</evidence>
<evidence type="ECO:0000256" key="5">
    <source>
        <dbReference type="ARBA" id="ARBA00022519"/>
    </source>
</evidence>
<evidence type="ECO:0000313" key="11">
    <source>
        <dbReference type="EMBL" id="AFL74780.1"/>
    </source>
</evidence>
<dbReference type="RefSeq" id="WP_014779212.1">
    <property type="nucleotide sequence ID" value="NC_018012.1"/>
</dbReference>
<comment type="similarity">
    <text evidence="2">Belongs to the GSP K family.</text>
</comment>
<evidence type="ECO:0000256" key="8">
    <source>
        <dbReference type="ARBA" id="ARBA00022989"/>
    </source>
</evidence>
<dbReference type="InterPro" id="IPR049031">
    <property type="entry name" value="T2SSK_SAM-like_1st"/>
</dbReference>
<dbReference type="OrthoDB" id="9181871at2"/>
<evidence type="ECO:0000313" key="12">
    <source>
        <dbReference type="Proteomes" id="UP000006062"/>
    </source>
</evidence>
<dbReference type="EMBL" id="CP003154">
    <property type="protein sequence ID" value="AFL74780.1"/>
    <property type="molecule type" value="Genomic_DNA"/>
</dbReference>
<dbReference type="PANTHER" id="PTHR38831">
    <property type="entry name" value="TYPE II SECRETION SYSTEM PROTEIN K"/>
    <property type="match status" value="1"/>
</dbReference>
<keyword evidence="9" id="KW-0472">Membrane</keyword>
<accession>I3YCR2</accession>
<comment type="subcellular location">
    <subcellularLocation>
        <location evidence="1">Cell inner membrane</location>
    </subcellularLocation>
</comment>
<keyword evidence="6" id="KW-0812">Transmembrane</keyword>
<evidence type="ECO:0000256" key="9">
    <source>
        <dbReference type="ARBA" id="ARBA00023136"/>
    </source>
</evidence>
<dbReference type="eggNOG" id="COG3156">
    <property type="taxonomic scope" value="Bacteria"/>
</dbReference>
<gene>
    <name evidence="11" type="ordered locus">Thivi_2869</name>
</gene>
<dbReference type="Gene3D" id="1.10.40.60">
    <property type="entry name" value="EpsJ-like"/>
    <property type="match status" value="1"/>
</dbReference>
<keyword evidence="5" id="KW-0997">Cell inner membrane</keyword>
<dbReference type="SUPFAM" id="SSF158544">
    <property type="entry name" value="GspK insert domain-like"/>
    <property type="match status" value="1"/>
</dbReference>
<dbReference type="InterPro" id="IPR038072">
    <property type="entry name" value="GspK_central_sf"/>
</dbReference>
<keyword evidence="3" id="KW-0813">Transport</keyword>
<evidence type="ECO:0000256" key="7">
    <source>
        <dbReference type="ARBA" id="ARBA00022927"/>
    </source>
</evidence>
<evidence type="ECO:0000256" key="2">
    <source>
        <dbReference type="ARBA" id="ARBA00007246"/>
    </source>
</evidence>
<dbReference type="AlphaFoldDB" id="I3YCR2"/>
<name>I3YCR2_THIV6</name>
<dbReference type="STRING" id="765911.Thivi_2869"/>
<dbReference type="InterPro" id="IPR005628">
    <property type="entry name" value="GspK"/>
</dbReference>
<proteinExistence type="inferred from homology"/>
<protein>
    <submittedName>
        <fullName evidence="11">Type II secretory pathway, component PulK</fullName>
    </submittedName>
</protein>
<dbReference type="GO" id="GO:0005886">
    <property type="term" value="C:plasma membrane"/>
    <property type="evidence" value="ECO:0007669"/>
    <property type="project" value="UniProtKB-SubCell"/>
</dbReference>
<dbReference type="GO" id="GO:0009306">
    <property type="term" value="P:protein secretion"/>
    <property type="evidence" value="ECO:0007669"/>
    <property type="project" value="InterPro"/>
</dbReference>
<keyword evidence="4" id="KW-1003">Cell membrane</keyword>
<evidence type="ECO:0000256" key="6">
    <source>
        <dbReference type="ARBA" id="ARBA00022692"/>
    </source>
</evidence>
<evidence type="ECO:0000256" key="3">
    <source>
        <dbReference type="ARBA" id="ARBA00022448"/>
    </source>
</evidence>
<keyword evidence="8" id="KW-1133">Transmembrane helix</keyword>
<dbReference type="Pfam" id="PF21687">
    <property type="entry name" value="T2SSK_1st"/>
    <property type="match status" value="1"/>
</dbReference>
<keyword evidence="7" id="KW-0653">Protein transport</keyword>
<evidence type="ECO:0000256" key="1">
    <source>
        <dbReference type="ARBA" id="ARBA00004533"/>
    </source>
</evidence>
<keyword evidence="12" id="KW-1185">Reference proteome</keyword>
<dbReference type="KEGG" id="tvi:Thivi_2869"/>
<dbReference type="HOGENOM" id="CLU_057294_3_0_6"/>
<feature type="domain" description="T2SS protein K first SAM-like" evidence="10">
    <location>
        <begin position="116"/>
        <end position="204"/>
    </location>
</feature>
<organism evidence="11 12">
    <name type="scientific">Thiocystis violascens (strain ATCC 17096 / DSM 198 / 6111)</name>
    <name type="common">Chromatium violascens</name>
    <dbReference type="NCBI Taxonomy" id="765911"/>
    <lineage>
        <taxon>Bacteria</taxon>
        <taxon>Pseudomonadati</taxon>
        <taxon>Pseudomonadota</taxon>
        <taxon>Gammaproteobacteria</taxon>
        <taxon>Chromatiales</taxon>
        <taxon>Chromatiaceae</taxon>
        <taxon>Thiocystis</taxon>
    </lineage>
</organism>
<dbReference type="PANTHER" id="PTHR38831:SF1">
    <property type="entry name" value="TYPE II SECRETION SYSTEM PROTEIN K-RELATED"/>
    <property type="match status" value="1"/>
</dbReference>
<dbReference type="Proteomes" id="UP000006062">
    <property type="component" value="Chromosome"/>
</dbReference>
<sequence length="304" mass="33531">MKRQRGIALMLVLWVLTLLTVMAVSMTTAQRTEMALTENHVATTRFRLLSDAAIAYTALRFLMPDAIQDEPPALELDDETAESAEWRPNGAPHRWRFAGTELTISVMNELSRLNLNQTEPTVLTSLLEILGVSEDAAAQLADAIADWRDEDDLTQLNGAEDDDYRDAGAAIGAKDGPFVAVEELRQVLGMTQEIYRRLAPEVTVEGEGADPELAFASPAILAATQGISLEDAQLQIVERDTTTVPGARGPRAANRGGPLYRILVTDDIAGQRGRRMEALMELMPGQQPPYLVHWRRFNPLREAE</sequence>
<evidence type="ECO:0000256" key="4">
    <source>
        <dbReference type="ARBA" id="ARBA00022475"/>
    </source>
</evidence>
<reference evidence="11 12" key="1">
    <citation type="submission" date="2012-06" db="EMBL/GenBank/DDBJ databases">
        <title>Complete sequence of Thiocystis violascens DSM 198.</title>
        <authorList>
            <consortium name="US DOE Joint Genome Institute"/>
            <person name="Lucas S."/>
            <person name="Han J."/>
            <person name="Lapidus A."/>
            <person name="Cheng J.-F."/>
            <person name="Goodwin L."/>
            <person name="Pitluck S."/>
            <person name="Peters L."/>
            <person name="Ovchinnikova G."/>
            <person name="Teshima H."/>
            <person name="Detter J.C."/>
            <person name="Han C."/>
            <person name="Tapia R."/>
            <person name="Land M."/>
            <person name="Hauser L."/>
            <person name="Kyrpides N."/>
            <person name="Ivanova N."/>
            <person name="Pagani I."/>
            <person name="Vogl K."/>
            <person name="Liu Z."/>
            <person name="Frigaard N.-U."/>
            <person name="Bryant D."/>
            <person name="Woyke T."/>
        </authorList>
    </citation>
    <scope>NUCLEOTIDE SEQUENCE [LARGE SCALE GENOMIC DNA]</scope>
    <source>
        <strain evidence="12">ATCC 17096 / DSM 198 / 6111</strain>
    </source>
</reference>